<evidence type="ECO:0000313" key="4">
    <source>
        <dbReference type="Proteomes" id="UP000584642"/>
    </source>
</evidence>
<dbReference type="PANTHER" id="PTHR38593">
    <property type="entry name" value="BLR2558 PROTEIN"/>
    <property type="match status" value="1"/>
</dbReference>
<name>A0ABX2TDM4_9PROT</name>
<dbReference type="PANTHER" id="PTHR38593:SF1">
    <property type="entry name" value="BLR2558 PROTEIN"/>
    <property type="match status" value="1"/>
</dbReference>
<evidence type="ECO:0000256" key="1">
    <source>
        <dbReference type="SAM" id="SignalP"/>
    </source>
</evidence>
<feature type="chain" id="PRO_5046718559" evidence="1">
    <location>
        <begin position="22"/>
        <end position="186"/>
    </location>
</feature>
<feature type="domain" description="DUF4142" evidence="2">
    <location>
        <begin position="39"/>
        <end position="173"/>
    </location>
</feature>
<dbReference type="Proteomes" id="UP000584642">
    <property type="component" value="Unassembled WGS sequence"/>
</dbReference>
<organism evidence="3 4">
    <name type="scientific">Azospirillum oleiclasticum</name>
    <dbReference type="NCBI Taxonomy" id="2735135"/>
    <lineage>
        <taxon>Bacteria</taxon>
        <taxon>Pseudomonadati</taxon>
        <taxon>Pseudomonadota</taxon>
        <taxon>Alphaproteobacteria</taxon>
        <taxon>Rhodospirillales</taxon>
        <taxon>Azospirillaceae</taxon>
        <taxon>Azospirillum</taxon>
    </lineage>
</organism>
<dbReference type="EMBL" id="JABFDB010000014">
    <property type="protein sequence ID" value="NYZ21895.1"/>
    <property type="molecule type" value="Genomic_DNA"/>
</dbReference>
<dbReference type="Pfam" id="PF13628">
    <property type="entry name" value="DUF4142"/>
    <property type="match status" value="1"/>
</dbReference>
<evidence type="ECO:0000259" key="2">
    <source>
        <dbReference type="Pfam" id="PF13628"/>
    </source>
</evidence>
<gene>
    <name evidence="3" type="ORF">HND93_19450</name>
</gene>
<dbReference type="Gene3D" id="1.20.1260.10">
    <property type="match status" value="1"/>
</dbReference>
<keyword evidence="4" id="KW-1185">Reference proteome</keyword>
<dbReference type="RefSeq" id="WP_180283670.1">
    <property type="nucleotide sequence ID" value="NZ_JABFDB010000014.1"/>
</dbReference>
<protein>
    <submittedName>
        <fullName evidence="3">DUF4142 domain-containing protein</fullName>
    </submittedName>
</protein>
<comment type="caution">
    <text evidence="3">The sequence shown here is derived from an EMBL/GenBank/DDBJ whole genome shotgun (WGS) entry which is preliminary data.</text>
</comment>
<proteinExistence type="predicted"/>
<keyword evidence="1" id="KW-0732">Signal</keyword>
<dbReference type="InterPro" id="IPR025419">
    <property type="entry name" value="DUF4142"/>
</dbReference>
<dbReference type="InterPro" id="IPR012347">
    <property type="entry name" value="Ferritin-like"/>
</dbReference>
<accession>A0ABX2TDM4</accession>
<reference evidence="3 4" key="1">
    <citation type="submission" date="2020-05" db="EMBL/GenBank/DDBJ databases">
        <title>Azospirillum oleiclasticum sp. nov, a nitrogen-fixing and heavy crude oil-emulsifying bacterium isolated from the crude oil of Yumen Oilfield.</title>
        <authorList>
            <person name="Wu D."/>
            <person name="Cai M."/>
            <person name="Zhang X."/>
        </authorList>
    </citation>
    <scope>NUCLEOTIDE SEQUENCE [LARGE SCALE GENOMIC DNA]</scope>
    <source>
        <strain evidence="3 4">ROY-1-1-2</strain>
    </source>
</reference>
<feature type="signal peptide" evidence="1">
    <location>
        <begin position="1"/>
        <end position="21"/>
    </location>
</feature>
<evidence type="ECO:0000313" key="3">
    <source>
        <dbReference type="EMBL" id="NYZ21895.1"/>
    </source>
</evidence>
<sequence length="186" mass="20248">MRLLLAAVLAGTIALALPAHGANQGAQPHSAQHGPLDRQERNFMAEVALTAVAEMRLGRKAMERAEDAAVREYARRMVEAHAAALERLRAIARQKSVTLPATLPPSEADRIGALEEAGGNRFDRGYMNAQEETLARTLKFFEASAQELDDPELRAFAADALPVLRREQQTARDVMRELAGRAARGG</sequence>